<sequence length="124" mass="13490">MTRGRYWAVLLPFAAISCPLAALCMYAGSVSAEATLVAWILFGLAFVCPATVRRVRGAGVPTWIAWTILLFVCFACCFSSMVPLVAMRGIELWTYAATVTSFFVWLACSVPLVAVCLLPDKMKV</sequence>
<gene>
    <name evidence="2" type="ORF">CRD59_07035</name>
</gene>
<feature type="transmembrane region" description="Helical" evidence="1">
    <location>
        <begin position="92"/>
        <end position="118"/>
    </location>
</feature>
<dbReference type="EMBL" id="PDCH01000019">
    <property type="protein sequence ID" value="RBP98839.1"/>
    <property type="molecule type" value="Genomic_DNA"/>
</dbReference>
<proteinExistence type="predicted"/>
<dbReference type="AlphaFoldDB" id="A0A366KB67"/>
<comment type="caution">
    <text evidence="2">The sequence shown here is derived from an EMBL/GenBank/DDBJ whole genome shotgun (WGS) entry which is preliminary data.</text>
</comment>
<feature type="transmembrane region" description="Helical" evidence="1">
    <location>
        <begin position="34"/>
        <end position="52"/>
    </location>
</feature>
<keyword evidence="3" id="KW-1185">Reference proteome</keyword>
<dbReference type="PROSITE" id="PS51257">
    <property type="entry name" value="PROKAR_LIPOPROTEIN"/>
    <property type="match status" value="1"/>
</dbReference>
<keyword evidence="1" id="KW-1133">Transmembrane helix</keyword>
<evidence type="ECO:0000256" key="1">
    <source>
        <dbReference type="SAM" id="Phobius"/>
    </source>
</evidence>
<protein>
    <submittedName>
        <fullName evidence="2">Uncharacterized protein</fullName>
    </submittedName>
</protein>
<name>A0A366KB67_9BIFI</name>
<feature type="transmembrane region" description="Helical" evidence="1">
    <location>
        <begin position="7"/>
        <end position="28"/>
    </location>
</feature>
<keyword evidence="1" id="KW-0812">Transmembrane</keyword>
<reference evidence="2 3" key="1">
    <citation type="submission" date="2017-10" db="EMBL/GenBank/DDBJ databases">
        <title>Bifidobacterium xylocopum sp. nov. and Bifidobacterium aemilianum sp. nov., from the carpenter bee (Xylocopa violacea) digestive tract.</title>
        <authorList>
            <person name="Alberoni D."/>
            <person name="Baffoni L."/>
            <person name="Di Gioia D."/>
            <person name="Gaggia F."/>
            <person name="Biavati B."/>
        </authorList>
    </citation>
    <scope>NUCLEOTIDE SEQUENCE [LARGE SCALE GENOMIC DNA]</scope>
    <source>
        <strain evidence="2 3">XV2</strain>
    </source>
</reference>
<keyword evidence="1" id="KW-0472">Membrane</keyword>
<accession>A0A366KB67</accession>
<organism evidence="2 3">
    <name type="scientific">Bifidobacterium xylocopae</name>
    <dbReference type="NCBI Taxonomy" id="2493119"/>
    <lineage>
        <taxon>Bacteria</taxon>
        <taxon>Bacillati</taxon>
        <taxon>Actinomycetota</taxon>
        <taxon>Actinomycetes</taxon>
        <taxon>Bifidobacteriales</taxon>
        <taxon>Bifidobacteriaceae</taxon>
        <taxon>Bifidobacterium</taxon>
    </lineage>
</organism>
<feature type="transmembrane region" description="Helical" evidence="1">
    <location>
        <begin position="64"/>
        <end position="86"/>
    </location>
</feature>
<dbReference type="Proteomes" id="UP000252345">
    <property type="component" value="Unassembled WGS sequence"/>
</dbReference>
<evidence type="ECO:0000313" key="2">
    <source>
        <dbReference type="EMBL" id="RBP98839.1"/>
    </source>
</evidence>
<evidence type="ECO:0000313" key="3">
    <source>
        <dbReference type="Proteomes" id="UP000252345"/>
    </source>
</evidence>